<comment type="caution">
    <text evidence="2">The sequence shown here is derived from an EMBL/GenBank/DDBJ whole genome shotgun (WGS) entry which is preliminary data.</text>
</comment>
<accession>A0ABP9AW94</accession>
<dbReference type="Proteomes" id="UP001499959">
    <property type="component" value="Unassembled WGS sequence"/>
</dbReference>
<keyword evidence="3" id="KW-1185">Reference proteome</keyword>
<protein>
    <submittedName>
        <fullName evidence="2">Uncharacterized protein</fullName>
    </submittedName>
</protein>
<dbReference type="EMBL" id="BAABJE010000002">
    <property type="protein sequence ID" value="GAA4786794.1"/>
    <property type="molecule type" value="Genomic_DNA"/>
</dbReference>
<feature type="compositionally biased region" description="Basic residues" evidence="1">
    <location>
        <begin position="93"/>
        <end position="104"/>
    </location>
</feature>
<evidence type="ECO:0000313" key="3">
    <source>
        <dbReference type="Proteomes" id="UP001499959"/>
    </source>
</evidence>
<gene>
    <name evidence="2" type="ORF">GCM10023307_09690</name>
</gene>
<proteinExistence type="predicted"/>
<evidence type="ECO:0000256" key="1">
    <source>
        <dbReference type="SAM" id="MobiDB-lite"/>
    </source>
</evidence>
<evidence type="ECO:0000313" key="2">
    <source>
        <dbReference type="EMBL" id="GAA4786794.1"/>
    </source>
</evidence>
<dbReference type="RefSeq" id="WP_345302174.1">
    <property type="nucleotide sequence ID" value="NZ_BAABJE010000002.1"/>
</dbReference>
<name>A0ABP9AW94_9GAMM</name>
<feature type="region of interest" description="Disordered" evidence="1">
    <location>
        <begin position="82"/>
        <end position="104"/>
    </location>
</feature>
<organism evidence="2 3">
    <name type="scientific">Lysobacter hankyongensis</name>
    <dbReference type="NCBI Taxonomy" id="1176535"/>
    <lineage>
        <taxon>Bacteria</taxon>
        <taxon>Pseudomonadati</taxon>
        <taxon>Pseudomonadota</taxon>
        <taxon>Gammaproteobacteria</taxon>
        <taxon>Lysobacterales</taxon>
        <taxon>Lysobacteraceae</taxon>
        <taxon>Lysobacter</taxon>
    </lineage>
</organism>
<sequence>MLEAALLRPSLLRPVFDLLLSRLDRRRRRRLRRCADAALREAIRELLLAQPDERRVEAKIAQARAAGALTRETALAETMLARHRDTRASTAGKLHRSRRLSQAA</sequence>
<reference evidence="3" key="1">
    <citation type="journal article" date="2019" name="Int. J. Syst. Evol. Microbiol.">
        <title>The Global Catalogue of Microorganisms (GCM) 10K type strain sequencing project: providing services to taxonomists for standard genome sequencing and annotation.</title>
        <authorList>
            <consortium name="The Broad Institute Genomics Platform"/>
            <consortium name="The Broad Institute Genome Sequencing Center for Infectious Disease"/>
            <person name="Wu L."/>
            <person name="Ma J."/>
        </authorList>
    </citation>
    <scope>NUCLEOTIDE SEQUENCE [LARGE SCALE GENOMIC DNA]</scope>
    <source>
        <strain evidence="3">JCM 18204</strain>
    </source>
</reference>